<dbReference type="PROSITE" id="PS50053">
    <property type="entry name" value="UBIQUITIN_2"/>
    <property type="match status" value="1"/>
</dbReference>
<sequence>MGEHMKGALNGSTYVPNLDIVSHDRQRIEIVAEYRGVYTINVFRAFANDFPPAQEIAKVEVHSQNSFEQLKEKVEQQTGIPKCSQRLEFEGCIMLDNYILGRERVFQGCTVVLRVMTGITYIFKAVGGVTVEVDQSLSTVLGRIAANISEDVSMLRFVFTKTSGAVAANARAWLPDRTQLFKAKDVVGSVAENGLGRLVNGDVIQVYRKHLKRAGGQEQ</sequence>
<dbReference type="AlphaFoldDB" id="A0AAN6DYL7"/>
<dbReference type="Pfam" id="PF00240">
    <property type="entry name" value="ubiquitin"/>
    <property type="match status" value="1"/>
</dbReference>
<organism evidence="2 3">
    <name type="scientific">Exophiala viscosa</name>
    <dbReference type="NCBI Taxonomy" id="2486360"/>
    <lineage>
        <taxon>Eukaryota</taxon>
        <taxon>Fungi</taxon>
        <taxon>Dikarya</taxon>
        <taxon>Ascomycota</taxon>
        <taxon>Pezizomycotina</taxon>
        <taxon>Eurotiomycetes</taxon>
        <taxon>Chaetothyriomycetidae</taxon>
        <taxon>Chaetothyriales</taxon>
        <taxon>Herpotrichiellaceae</taxon>
        <taxon>Exophiala</taxon>
    </lineage>
</organism>
<evidence type="ECO:0000313" key="3">
    <source>
        <dbReference type="Proteomes" id="UP001203852"/>
    </source>
</evidence>
<accession>A0AAN6DYL7</accession>
<evidence type="ECO:0000259" key="1">
    <source>
        <dbReference type="PROSITE" id="PS50053"/>
    </source>
</evidence>
<reference evidence="2" key="1">
    <citation type="journal article" date="2022" name="bioRxiv">
        <title>Deciphering the potential niche of two novel black yeast fungi from a biological soil crust based on their genomes, phenotypes, and melanin regulation.</title>
        <authorList>
            <consortium name="DOE Joint Genome Institute"/>
            <person name="Carr E.C."/>
            <person name="Barton Q."/>
            <person name="Grambo S."/>
            <person name="Sullivan M."/>
            <person name="Renfro C.M."/>
            <person name="Kuo A."/>
            <person name="Pangilinan J."/>
            <person name="Lipzen A."/>
            <person name="Keymanesh K."/>
            <person name="Savage E."/>
            <person name="Barry K."/>
            <person name="Grigoriev I.V."/>
            <person name="Riekhof W.R."/>
            <person name="Harris S.S."/>
        </authorList>
    </citation>
    <scope>NUCLEOTIDE SEQUENCE</scope>
    <source>
        <strain evidence="2">JF 03-4F</strain>
    </source>
</reference>
<comment type="caution">
    <text evidence="2">The sequence shown here is derived from an EMBL/GenBank/DDBJ whole genome shotgun (WGS) entry which is preliminary data.</text>
</comment>
<dbReference type="InterPro" id="IPR000626">
    <property type="entry name" value="Ubiquitin-like_dom"/>
</dbReference>
<name>A0AAN6DYL7_9EURO</name>
<dbReference type="InterPro" id="IPR029071">
    <property type="entry name" value="Ubiquitin-like_domsf"/>
</dbReference>
<keyword evidence="3" id="KW-1185">Reference proteome</keyword>
<evidence type="ECO:0000313" key="2">
    <source>
        <dbReference type="EMBL" id="KAI1613932.1"/>
    </source>
</evidence>
<dbReference type="Gene3D" id="3.10.20.90">
    <property type="entry name" value="Phosphatidylinositol 3-kinase Catalytic Subunit, Chain A, domain 1"/>
    <property type="match status" value="1"/>
</dbReference>
<dbReference type="Proteomes" id="UP001203852">
    <property type="component" value="Unassembled WGS sequence"/>
</dbReference>
<protein>
    <recommendedName>
        <fullName evidence="1">Ubiquitin-like domain-containing protein</fullName>
    </recommendedName>
</protein>
<dbReference type="SUPFAM" id="SSF54236">
    <property type="entry name" value="Ubiquitin-like"/>
    <property type="match status" value="1"/>
</dbReference>
<proteinExistence type="predicted"/>
<dbReference type="EMBL" id="MU404353">
    <property type="protein sequence ID" value="KAI1613932.1"/>
    <property type="molecule type" value="Genomic_DNA"/>
</dbReference>
<gene>
    <name evidence="2" type="ORF">EDD36DRAFT_210850</name>
</gene>
<dbReference type="CDD" id="cd17039">
    <property type="entry name" value="Ubl_ubiquitin_like"/>
    <property type="match status" value="1"/>
</dbReference>
<feature type="domain" description="Ubiquitin-like" evidence="1">
    <location>
        <begin position="40"/>
        <end position="113"/>
    </location>
</feature>